<proteinExistence type="predicted"/>
<feature type="domain" description="RNase H type-1" evidence="1">
    <location>
        <begin position="40"/>
        <end position="88"/>
    </location>
</feature>
<name>A0A8J5YYK9_9ROSI</name>
<reference evidence="2 3" key="1">
    <citation type="journal article" date="2021" name="bioRxiv">
        <title>The Gossypium anomalum genome as a resource for cotton improvement and evolutionary analysis of hybrid incompatibility.</title>
        <authorList>
            <person name="Grover C.E."/>
            <person name="Yuan D."/>
            <person name="Arick M.A."/>
            <person name="Miller E.R."/>
            <person name="Hu G."/>
            <person name="Peterson D.G."/>
            <person name="Wendel J.F."/>
            <person name="Udall J.A."/>
        </authorList>
    </citation>
    <scope>NUCLEOTIDE SEQUENCE [LARGE SCALE GENOMIC DNA]</scope>
    <source>
        <strain evidence="2">JFW-Udall</strain>
        <tissue evidence="2">Leaf</tissue>
    </source>
</reference>
<dbReference type="GO" id="GO:0003676">
    <property type="term" value="F:nucleic acid binding"/>
    <property type="evidence" value="ECO:0007669"/>
    <property type="project" value="InterPro"/>
</dbReference>
<evidence type="ECO:0000259" key="1">
    <source>
        <dbReference type="Pfam" id="PF13456"/>
    </source>
</evidence>
<dbReference type="GO" id="GO:0004523">
    <property type="term" value="F:RNA-DNA hybrid ribonuclease activity"/>
    <property type="evidence" value="ECO:0007669"/>
    <property type="project" value="InterPro"/>
</dbReference>
<comment type="caution">
    <text evidence="2">The sequence shown here is derived from an EMBL/GenBank/DDBJ whole genome shotgun (WGS) entry which is preliminary data.</text>
</comment>
<gene>
    <name evidence="2" type="ORF">CXB51_021426</name>
</gene>
<dbReference type="OrthoDB" id="988682at2759"/>
<dbReference type="EMBL" id="JAHUZN010000008">
    <property type="protein sequence ID" value="KAG8485410.1"/>
    <property type="molecule type" value="Genomic_DNA"/>
</dbReference>
<organism evidence="2 3">
    <name type="scientific">Gossypium anomalum</name>
    <dbReference type="NCBI Taxonomy" id="47600"/>
    <lineage>
        <taxon>Eukaryota</taxon>
        <taxon>Viridiplantae</taxon>
        <taxon>Streptophyta</taxon>
        <taxon>Embryophyta</taxon>
        <taxon>Tracheophyta</taxon>
        <taxon>Spermatophyta</taxon>
        <taxon>Magnoliopsida</taxon>
        <taxon>eudicotyledons</taxon>
        <taxon>Gunneridae</taxon>
        <taxon>Pentapetalae</taxon>
        <taxon>rosids</taxon>
        <taxon>malvids</taxon>
        <taxon>Malvales</taxon>
        <taxon>Malvaceae</taxon>
        <taxon>Malvoideae</taxon>
        <taxon>Gossypium</taxon>
    </lineage>
</organism>
<dbReference type="InterPro" id="IPR002156">
    <property type="entry name" value="RNaseH_domain"/>
</dbReference>
<accession>A0A8J5YYK9</accession>
<protein>
    <recommendedName>
        <fullName evidence="1">RNase H type-1 domain-containing protein</fullName>
    </recommendedName>
</protein>
<sequence length="108" mass="12519">MDQSECGWLGVNNKTKGIHRGSGDRTEWRLDRDFEMKIRLSDIFQVEARALLEGLKFVWAQGYCQVEIESGSALLIVIIQNGLVVSSKYNEVCQVYEWCFKVWDVTFH</sequence>
<keyword evidence="3" id="KW-1185">Reference proteome</keyword>
<dbReference type="Pfam" id="PF13456">
    <property type="entry name" value="RVT_3"/>
    <property type="match status" value="1"/>
</dbReference>
<evidence type="ECO:0000313" key="3">
    <source>
        <dbReference type="Proteomes" id="UP000701853"/>
    </source>
</evidence>
<dbReference type="AlphaFoldDB" id="A0A8J5YYK9"/>
<evidence type="ECO:0000313" key="2">
    <source>
        <dbReference type="EMBL" id="KAG8485410.1"/>
    </source>
</evidence>
<dbReference type="Proteomes" id="UP000701853">
    <property type="component" value="Chromosome 8"/>
</dbReference>